<keyword evidence="1" id="KW-0812">Transmembrane</keyword>
<dbReference type="Pfam" id="PF00892">
    <property type="entry name" value="EamA"/>
    <property type="match status" value="2"/>
</dbReference>
<feature type="transmembrane region" description="Helical" evidence="1">
    <location>
        <begin position="187"/>
        <end position="210"/>
    </location>
</feature>
<feature type="domain" description="EamA" evidence="2">
    <location>
        <begin position="161"/>
        <end position="286"/>
    </location>
</feature>
<name>A0A4R6R8W3_9HYPH</name>
<keyword evidence="1" id="KW-0472">Membrane</keyword>
<protein>
    <submittedName>
        <fullName evidence="3">Drug/metabolite transporter (DMT)-like permease</fullName>
    </submittedName>
</protein>
<feature type="domain" description="EamA" evidence="2">
    <location>
        <begin position="17"/>
        <end position="148"/>
    </location>
</feature>
<dbReference type="EMBL" id="SNXY01000010">
    <property type="protein sequence ID" value="TDP82382.1"/>
    <property type="molecule type" value="Genomic_DNA"/>
</dbReference>
<feature type="transmembrane region" description="Helical" evidence="1">
    <location>
        <begin position="110"/>
        <end position="127"/>
    </location>
</feature>
<accession>A0A4R6R8W3</accession>
<organism evidence="3 4">
    <name type="scientific">Oharaeibacter diazotrophicus</name>
    <dbReference type="NCBI Taxonomy" id="1920512"/>
    <lineage>
        <taxon>Bacteria</taxon>
        <taxon>Pseudomonadati</taxon>
        <taxon>Pseudomonadota</taxon>
        <taxon>Alphaproteobacteria</taxon>
        <taxon>Hyphomicrobiales</taxon>
        <taxon>Pleomorphomonadaceae</taxon>
        <taxon>Oharaeibacter</taxon>
    </lineage>
</organism>
<feature type="transmembrane region" description="Helical" evidence="1">
    <location>
        <begin position="38"/>
        <end position="64"/>
    </location>
</feature>
<feature type="transmembrane region" description="Helical" evidence="1">
    <location>
        <begin position="156"/>
        <end position="175"/>
    </location>
</feature>
<sequence>MTDAPVRRPAVRDHVALGIAMMLLGDFLFSANDAMGKWLVATYTVGQVLLIRSGAALLVMAPMIHRAGWRILIPTERPWTQVSRVALSIVELIAFYAAAVHLPIADVMTFYLAGPIYVAALSPWLLGERVGWRRWTAIAVGFVGVLIALKPSPETLSAPALISIFGSFAFALIVIQSRQLRNTPDLTLVFWQTAGAFAAGLVIAPFSWVPPTPRDWGLLAALGVVAMVAHLCINRALKLAPAAVVAPFQYTLLIWALVFGWTVFGDVPKTDMLIGGVIIVGAGLFIFERQKKVAPEAAETSVQDVV</sequence>
<keyword evidence="4" id="KW-1185">Reference proteome</keyword>
<feature type="transmembrane region" description="Helical" evidence="1">
    <location>
        <begin position="270"/>
        <end position="287"/>
    </location>
</feature>
<proteinExistence type="predicted"/>
<dbReference type="Proteomes" id="UP000294547">
    <property type="component" value="Unassembled WGS sequence"/>
</dbReference>
<keyword evidence="1" id="KW-1133">Transmembrane helix</keyword>
<comment type="caution">
    <text evidence="3">The sequence shown here is derived from an EMBL/GenBank/DDBJ whole genome shotgun (WGS) entry which is preliminary data.</text>
</comment>
<dbReference type="InterPro" id="IPR037185">
    <property type="entry name" value="EmrE-like"/>
</dbReference>
<dbReference type="InterPro" id="IPR000620">
    <property type="entry name" value="EamA_dom"/>
</dbReference>
<reference evidence="3 4" key="1">
    <citation type="submission" date="2019-03" db="EMBL/GenBank/DDBJ databases">
        <title>Genomic Encyclopedia of Type Strains, Phase IV (KMG-IV): sequencing the most valuable type-strain genomes for metagenomic binning, comparative biology and taxonomic classification.</title>
        <authorList>
            <person name="Goeker M."/>
        </authorList>
    </citation>
    <scope>NUCLEOTIDE SEQUENCE [LARGE SCALE GENOMIC DNA]</scope>
    <source>
        <strain evidence="3 4">DSM 102969</strain>
    </source>
</reference>
<evidence type="ECO:0000313" key="3">
    <source>
        <dbReference type="EMBL" id="TDP82382.1"/>
    </source>
</evidence>
<feature type="transmembrane region" description="Helical" evidence="1">
    <location>
        <begin position="216"/>
        <end position="233"/>
    </location>
</feature>
<dbReference type="PANTHER" id="PTHR22911">
    <property type="entry name" value="ACYL-MALONYL CONDENSING ENZYME-RELATED"/>
    <property type="match status" value="1"/>
</dbReference>
<evidence type="ECO:0000313" key="4">
    <source>
        <dbReference type="Proteomes" id="UP000294547"/>
    </source>
</evidence>
<dbReference type="AlphaFoldDB" id="A0A4R6R8W3"/>
<gene>
    <name evidence="3" type="ORF">EDD54_3649</name>
</gene>
<dbReference type="SUPFAM" id="SSF103481">
    <property type="entry name" value="Multidrug resistance efflux transporter EmrE"/>
    <property type="match status" value="2"/>
</dbReference>
<dbReference type="GO" id="GO:0016020">
    <property type="term" value="C:membrane"/>
    <property type="evidence" value="ECO:0007669"/>
    <property type="project" value="InterPro"/>
</dbReference>
<dbReference type="PANTHER" id="PTHR22911:SF135">
    <property type="entry name" value="BLR4310 PROTEIN"/>
    <property type="match status" value="1"/>
</dbReference>
<feature type="transmembrane region" description="Helical" evidence="1">
    <location>
        <begin position="15"/>
        <end position="32"/>
    </location>
</feature>
<feature type="transmembrane region" description="Helical" evidence="1">
    <location>
        <begin position="134"/>
        <end position="150"/>
    </location>
</feature>
<evidence type="ECO:0000256" key="1">
    <source>
        <dbReference type="SAM" id="Phobius"/>
    </source>
</evidence>
<evidence type="ECO:0000259" key="2">
    <source>
        <dbReference type="Pfam" id="PF00892"/>
    </source>
</evidence>
<feature type="transmembrane region" description="Helical" evidence="1">
    <location>
        <begin position="240"/>
        <end position="264"/>
    </location>
</feature>